<dbReference type="SUPFAM" id="SSF51998">
    <property type="entry name" value="PFL-like glycyl radical enzymes"/>
    <property type="match status" value="1"/>
</dbReference>
<dbReference type="CDD" id="cd01675">
    <property type="entry name" value="RNR_III"/>
    <property type="match status" value="1"/>
</dbReference>
<dbReference type="Gene3D" id="3.20.70.20">
    <property type="match status" value="1"/>
</dbReference>
<proteinExistence type="predicted"/>
<evidence type="ECO:0000259" key="4">
    <source>
        <dbReference type="PROSITE" id="PS51161"/>
    </source>
</evidence>
<evidence type="ECO:0000256" key="3">
    <source>
        <dbReference type="PROSITE-ProRule" id="PRU00492"/>
    </source>
</evidence>
<gene>
    <name evidence="5" type="ORF">KDW03_06615</name>
</gene>
<keyword evidence="6" id="KW-1185">Reference proteome</keyword>
<dbReference type="GO" id="GO:0006260">
    <property type="term" value="P:DNA replication"/>
    <property type="evidence" value="ECO:0007669"/>
    <property type="project" value="InterPro"/>
</dbReference>
<dbReference type="AlphaFoldDB" id="A0AAX3BAA0"/>
<dbReference type="GO" id="GO:0004748">
    <property type="term" value="F:ribonucleoside-diphosphate reductase activity, thioredoxin disulfide as acceptor"/>
    <property type="evidence" value="ECO:0007669"/>
    <property type="project" value="TreeGrafter"/>
</dbReference>
<organism evidence="5 6">
    <name type="scientific">Thermospira aquatica</name>
    <dbReference type="NCBI Taxonomy" id="2828656"/>
    <lineage>
        <taxon>Bacteria</taxon>
        <taxon>Pseudomonadati</taxon>
        <taxon>Spirochaetota</taxon>
        <taxon>Spirochaetia</taxon>
        <taxon>Brevinematales</taxon>
        <taxon>Thermospiraceae</taxon>
        <taxon>Thermospira</taxon>
    </lineage>
</organism>
<dbReference type="Proteomes" id="UP001056539">
    <property type="component" value="Chromosome"/>
</dbReference>
<dbReference type="GO" id="GO:0008998">
    <property type="term" value="F:ribonucleoside-triphosphate reductase (thioredoxin) activity"/>
    <property type="evidence" value="ECO:0007669"/>
    <property type="project" value="UniProtKB-EC"/>
</dbReference>
<evidence type="ECO:0000256" key="1">
    <source>
        <dbReference type="ARBA" id="ARBA00022741"/>
    </source>
</evidence>
<dbReference type="GO" id="GO:0031250">
    <property type="term" value="C:anaerobic ribonucleoside-triphosphate reductase complex"/>
    <property type="evidence" value="ECO:0007669"/>
    <property type="project" value="TreeGrafter"/>
</dbReference>
<reference evidence="5" key="2">
    <citation type="submission" date="2022-06" db="EMBL/GenBank/DDBJ databases">
        <title>Thermospira aquatica gen. nov., sp. nov.</title>
        <authorList>
            <person name="Ben Ali Gam Z."/>
            <person name="Labat M."/>
        </authorList>
    </citation>
    <scope>NUCLEOTIDE SEQUENCE</scope>
    <source>
        <strain evidence="5">F1F22</strain>
    </source>
</reference>
<evidence type="ECO:0000313" key="5">
    <source>
        <dbReference type="EMBL" id="URA09178.1"/>
    </source>
</evidence>
<dbReference type="GO" id="GO:0005524">
    <property type="term" value="F:ATP binding"/>
    <property type="evidence" value="ECO:0007669"/>
    <property type="project" value="UniProtKB-UniRule"/>
</dbReference>
<keyword evidence="1 3" id="KW-0547">Nucleotide-binding</keyword>
<evidence type="ECO:0000313" key="6">
    <source>
        <dbReference type="Proteomes" id="UP001056539"/>
    </source>
</evidence>
<dbReference type="InterPro" id="IPR005144">
    <property type="entry name" value="ATP-cone_dom"/>
</dbReference>
<keyword evidence="5" id="KW-0560">Oxidoreductase</keyword>
<keyword evidence="2 3" id="KW-0067">ATP-binding</keyword>
<dbReference type="NCBIfam" id="NF006126">
    <property type="entry name" value="PRK08270.1"/>
    <property type="match status" value="1"/>
</dbReference>
<dbReference type="EMBL" id="CP073355">
    <property type="protein sequence ID" value="URA09178.1"/>
    <property type="molecule type" value="Genomic_DNA"/>
</dbReference>
<evidence type="ECO:0000256" key="2">
    <source>
        <dbReference type="ARBA" id="ARBA00022840"/>
    </source>
</evidence>
<dbReference type="PANTHER" id="PTHR21075">
    <property type="entry name" value="ANAEROBIC RIBONUCLEOSIDE-TRIPHOSPHATE REDUCTASE"/>
    <property type="match status" value="1"/>
</dbReference>
<feature type="domain" description="ATP-cone" evidence="4">
    <location>
        <begin position="19"/>
        <end position="107"/>
    </location>
</feature>
<dbReference type="Pfam" id="PF03477">
    <property type="entry name" value="ATP-cone"/>
    <property type="match status" value="1"/>
</dbReference>
<dbReference type="EC" id="1.17.4.2" evidence="5"/>
<reference evidence="5" key="1">
    <citation type="submission" date="2021-04" db="EMBL/GenBank/DDBJ databases">
        <authorList>
            <person name="Postec A."/>
        </authorList>
    </citation>
    <scope>NUCLEOTIDE SEQUENCE</scope>
    <source>
        <strain evidence="5">F1F22</strain>
    </source>
</reference>
<dbReference type="NCBIfam" id="TIGR02487">
    <property type="entry name" value="NrdD"/>
    <property type="match status" value="1"/>
</dbReference>
<sequence length="699" mass="80006">MRDVVSTITESKKAQKQIMFVRKREGNIVDFDPSKIAAAITKAFESTGEADETKAWELTAVVVSRLEGEVVEIETIQDIVEDTLMNAGYRRTAKAYILYRAKRTELRNINRTLSESLKIIDDYVNIRDWRINENSNMTFSLQGLNAHISSTITANYWLSKIYTPEIGEAHRSGMIHIHDLGALSAYCVGWDLEQLLIGGFGGVSGKVESKPAKHFRTALGQIVNFFYTLQGEAAGAQAFANFDTLLAPFIYYDGLTYQEVKQAMQEFVFNLNVPTRVGFQTPFTNITFDLRVPSYFKDQYVIVGGEIKDKTYGEFQEEIYMINQAFAEVMIEGDGKGRPFTFPIPTYNITKDFSWDNPRYQAIWEMTTKYGTPYFSNFVNSDMSEEDARSMCCRLRLDNREVRDQLSKKTVTHEEESHIRRGGLFAANPLTGSIGVVTINLPRIAYLSKTEKEFFEKLLDVMHICKNSLEMKRKVVEDLTERNLYPYTKIYLGDIKKRSGNYWTNHFSTIGILGMNEAVMNLKKIPYHSEEGRDFAIRVLDFMLKHLEQFKNETGHLYNLEASPAEGASYRLAKADKMRYPDIITAGTDEAPYYTNSVHLPVNHTDDIFEVLDHQDPLQSRFTGGTVIHIFLGEKITDPFMVAKLIQKIAHTYHLPYYSITPTFSICPVHGYIPGEHWTCPYPHTEAELKRYGKYLEAL</sequence>
<dbReference type="KEGG" id="taqu:KDW03_06615"/>
<dbReference type="PROSITE" id="PS51161">
    <property type="entry name" value="ATP_CONE"/>
    <property type="match status" value="1"/>
</dbReference>
<protein>
    <submittedName>
        <fullName evidence="5">Ribonucleoside triphosphate reductase</fullName>
        <ecNumber evidence="5">1.17.4.2</ecNumber>
    </submittedName>
</protein>
<dbReference type="PANTHER" id="PTHR21075:SF0">
    <property type="entry name" value="ANAEROBIC RIBONUCLEOSIDE-TRIPHOSPHATE REDUCTASE"/>
    <property type="match status" value="1"/>
</dbReference>
<accession>A0AAX3BAA0</accession>
<dbReference type="InterPro" id="IPR012833">
    <property type="entry name" value="NrdD"/>
</dbReference>
<dbReference type="GO" id="GO:0009265">
    <property type="term" value="P:2'-deoxyribonucleotide biosynthetic process"/>
    <property type="evidence" value="ECO:0007669"/>
    <property type="project" value="TreeGrafter"/>
</dbReference>
<dbReference type="Pfam" id="PF13597">
    <property type="entry name" value="NRDD"/>
    <property type="match status" value="1"/>
</dbReference>
<name>A0AAX3BAA0_9SPIR</name>